<dbReference type="Proteomes" id="UP000504638">
    <property type="component" value="Unplaced"/>
</dbReference>
<protein>
    <submittedName>
        <fullName evidence="2 4">Uncharacterized protein</fullName>
    </submittedName>
</protein>
<feature type="compositionally biased region" description="Basic and acidic residues" evidence="1">
    <location>
        <begin position="215"/>
        <end position="242"/>
    </location>
</feature>
<proteinExistence type="predicted"/>
<reference evidence="4" key="2">
    <citation type="submission" date="2020-04" db="EMBL/GenBank/DDBJ databases">
        <authorList>
            <consortium name="NCBI Genome Project"/>
        </authorList>
    </citation>
    <scope>NUCLEOTIDE SEQUENCE</scope>
    <source>
        <strain evidence="4">CBS 781.70</strain>
    </source>
</reference>
<dbReference type="RefSeq" id="XP_033530821.1">
    <property type="nucleotide sequence ID" value="XM_033674104.1"/>
</dbReference>
<name>A0A6G1FTX2_9PEZI</name>
<gene>
    <name evidence="2 4" type="ORF">P152DRAFT_172326</name>
</gene>
<sequence>MVKLCHPLSALVALEAMAAPLHLKESHKRHSHSEGALLGIRENRVEDTIPTILGLLEMDTINATGPWYPFLNKISSCHHQDGKLYCLLNGRGSLCSEDRKQETTAVSSHSKIQRHPLDQLTKLRDWECGHNEINHYKKRYLEYETARAKLMAEKGYNLQAKGGKVKDLERELGLDWQTQRIRQQMLDPIIRAKKKERVQLKKDRKRERKKWAKWWKKEQRSRAHGNDKRAEPDIPRVSRDDSIPDSPES</sequence>
<feature type="compositionally biased region" description="Basic residues" evidence="1">
    <location>
        <begin position="197"/>
        <end position="214"/>
    </location>
</feature>
<evidence type="ECO:0000313" key="4">
    <source>
        <dbReference type="RefSeq" id="XP_033530821.1"/>
    </source>
</evidence>
<dbReference type="EMBL" id="ML975175">
    <property type="protein sequence ID" value="KAF1809190.1"/>
    <property type="molecule type" value="Genomic_DNA"/>
</dbReference>
<evidence type="ECO:0000256" key="1">
    <source>
        <dbReference type="SAM" id="MobiDB-lite"/>
    </source>
</evidence>
<evidence type="ECO:0000313" key="3">
    <source>
        <dbReference type="Proteomes" id="UP000504638"/>
    </source>
</evidence>
<dbReference type="AlphaFoldDB" id="A0A6G1FTX2"/>
<organism evidence="2">
    <name type="scientific">Eremomyces bilateralis CBS 781.70</name>
    <dbReference type="NCBI Taxonomy" id="1392243"/>
    <lineage>
        <taxon>Eukaryota</taxon>
        <taxon>Fungi</taxon>
        <taxon>Dikarya</taxon>
        <taxon>Ascomycota</taxon>
        <taxon>Pezizomycotina</taxon>
        <taxon>Dothideomycetes</taxon>
        <taxon>Dothideomycetes incertae sedis</taxon>
        <taxon>Eremomycetales</taxon>
        <taxon>Eremomycetaceae</taxon>
        <taxon>Eremomyces</taxon>
    </lineage>
</organism>
<evidence type="ECO:0000313" key="2">
    <source>
        <dbReference type="EMBL" id="KAF1809190.1"/>
    </source>
</evidence>
<keyword evidence="3" id="KW-1185">Reference proteome</keyword>
<feature type="region of interest" description="Disordered" evidence="1">
    <location>
        <begin position="197"/>
        <end position="249"/>
    </location>
</feature>
<reference evidence="4" key="3">
    <citation type="submission" date="2025-04" db="UniProtKB">
        <authorList>
            <consortium name="RefSeq"/>
        </authorList>
    </citation>
    <scope>IDENTIFICATION</scope>
    <source>
        <strain evidence="4">CBS 781.70</strain>
    </source>
</reference>
<accession>A0A6G1FTX2</accession>
<dbReference type="GeneID" id="54414674"/>
<reference evidence="2 4" key="1">
    <citation type="submission" date="2020-01" db="EMBL/GenBank/DDBJ databases">
        <authorList>
            <consortium name="DOE Joint Genome Institute"/>
            <person name="Haridas S."/>
            <person name="Albert R."/>
            <person name="Binder M."/>
            <person name="Bloem J."/>
            <person name="Labutti K."/>
            <person name="Salamov A."/>
            <person name="Andreopoulos B."/>
            <person name="Baker S.E."/>
            <person name="Barry K."/>
            <person name="Bills G."/>
            <person name="Bluhm B.H."/>
            <person name="Cannon C."/>
            <person name="Castanera R."/>
            <person name="Culley D.E."/>
            <person name="Daum C."/>
            <person name="Ezra D."/>
            <person name="Gonzalez J.B."/>
            <person name="Henrissat B."/>
            <person name="Kuo A."/>
            <person name="Liang C."/>
            <person name="Lipzen A."/>
            <person name="Lutzoni F."/>
            <person name="Magnuson J."/>
            <person name="Mondo S."/>
            <person name="Nolan M."/>
            <person name="Ohm R."/>
            <person name="Pangilinan J."/>
            <person name="Park H.-J."/>
            <person name="Ramirez L."/>
            <person name="Alfaro M."/>
            <person name="Sun H."/>
            <person name="Tritt A."/>
            <person name="Yoshinaga Y."/>
            <person name="Zwiers L.-H."/>
            <person name="Turgeon B.G."/>
            <person name="Goodwin S.B."/>
            <person name="Spatafora J.W."/>
            <person name="Crous P.W."/>
            <person name="Grigoriev I.V."/>
        </authorList>
    </citation>
    <scope>NUCLEOTIDE SEQUENCE</scope>
    <source>
        <strain evidence="2 4">CBS 781.70</strain>
    </source>
</reference>